<dbReference type="OrthoDB" id="8400461at2"/>
<evidence type="ECO:0000256" key="2">
    <source>
        <dbReference type="SAM" id="SignalP"/>
    </source>
</evidence>
<dbReference type="Proteomes" id="UP000251205">
    <property type="component" value="Unassembled WGS sequence"/>
</dbReference>
<name>A0A329YJ26_RHITR</name>
<feature type="signal peptide" evidence="2">
    <location>
        <begin position="1"/>
        <end position="19"/>
    </location>
</feature>
<keyword evidence="2" id="KW-0732">Signal</keyword>
<dbReference type="EMBL" id="QMKK01000017">
    <property type="protein sequence ID" value="RAX43233.1"/>
    <property type="molecule type" value="Genomic_DNA"/>
</dbReference>
<feature type="chain" id="PRO_5016406065" evidence="2">
    <location>
        <begin position="20"/>
        <end position="63"/>
    </location>
</feature>
<accession>A0A329YJ26</accession>
<comment type="caution">
    <text evidence="3">The sequence shown here is derived from an EMBL/GenBank/DDBJ whole genome shotgun (WGS) entry which is preliminary data.</text>
</comment>
<organism evidence="3 4">
    <name type="scientific">Rhizobium tropici</name>
    <dbReference type="NCBI Taxonomy" id="398"/>
    <lineage>
        <taxon>Bacteria</taxon>
        <taxon>Pseudomonadati</taxon>
        <taxon>Pseudomonadota</taxon>
        <taxon>Alphaproteobacteria</taxon>
        <taxon>Hyphomicrobiales</taxon>
        <taxon>Rhizobiaceae</taxon>
        <taxon>Rhizobium/Agrobacterium group</taxon>
        <taxon>Rhizobium</taxon>
    </lineage>
</organism>
<gene>
    <name evidence="3" type="ORF">DQ393_02145</name>
</gene>
<feature type="region of interest" description="Disordered" evidence="1">
    <location>
        <begin position="22"/>
        <end position="63"/>
    </location>
</feature>
<dbReference type="RefSeq" id="WP_112340165.1">
    <property type="nucleotide sequence ID" value="NZ_QMKK01000017.1"/>
</dbReference>
<proteinExistence type="predicted"/>
<evidence type="ECO:0000313" key="4">
    <source>
        <dbReference type="Proteomes" id="UP000251205"/>
    </source>
</evidence>
<sequence length="63" mass="6608">MRAALLVAAIAGLIFGAYAYQSSGSDKSKEPKQQSSTNTGSTTEKPKLGYPDPYIPPTKGNGF</sequence>
<protein>
    <submittedName>
        <fullName evidence="3">Uncharacterized protein</fullName>
    </submittedName>
</protein>
<reference evidence="3 4" key="1">
    <citation type="submission" date="2018-06" db="EMBL/GenBank/DDBJ databases">
        <title>Whole Genome Sequence of an efficient microsymbiont, Rhizobium tropici.</title>
        <authorList>
            <person name="Srinivasan R."/>
            <person name="Singh H.V."/>
            <person name="Srivastava R."/>
            <person name="Kumari B."/>
            <person name="Radhakrishna A."/>
        </authorList>
    </citation>
    <scope>NUCLEOTIDE SEQUENCE [LARGE SCALE GENOMIC DNA]</scope>
    <source>
        <strain evidence="3 4">IGFRI Rhizo-19</strain>
    </source>
</reference>
<dbReference type="AlphaFoldDB" id="A0A329YJ26"/>
<evidence type="ECO:0000256" key="1">
    <source>
        <dbReference type="SAM" id="MobiDB-lite"/>
    </source>
</evidence>
<feature type="compositionally biased region" description="Polar residues" evidence="1">
    <location>
        <begin position="33"/>
        <end position="43"/>
    </location>
</feature>
<evidence type="ECO:0000313" key="3">
    <source>
        <dbReference type="EMBL" id="RAX43233.1"/>
    </source>
</evidence>